<accession>A0ABQ0AF08</accession>
<comment type="caution">
    <text evidence="3">The sequence shown here is derived from an EMBL/GenBank/DDBJ whole genome shotgun (WGS) entry which is preliminary data.</text>
</comment>
<keyword evidence="1" id="KW-1133">Transmembrane helix</keyword>
<feature type="domain" description="DUF4350" evidence="2">
    <location>
        <begin position="75"/>
        <end position="238"/>
    </location>
</feature>
<dbReference type="InterPro" id="IPR025646">
    <property type="entry name" value="DUF4350"/>
</dbReference>
<evidence type="ECO:0000313" key="3">
    <source>
        <dbReference type="EMBL" id="GAA6170231.1"/>
    </source>
</evidence>
<keyword evidence="4" id="KW-1185">Reference proteome</keyword>
<gene>
    <name evidence="3" type="ORF">NBRC116591_40450</name>
</gene>
<evidence type="ECO:0000313" key="4">
    <source>
        <dbReference type="Proteomes" id="UP001465153"/>
    </source>
</evidence>
<dbReference type="SUPFAM" id="SSF52317">
    <property type="entry name" value="Class I glutamine amidotransferase-like"/>
    <property type="match status" value="1"/>
</dbReference>
<keyword evidence="1" id="KW-0812">Transmembrane</keyword>
<organism evidence="3 4">
    <name type="scientific">Sessilibacter corallicola</name>
    <dbReference type="NCBI Taxonomy" id="2904075"/>
    <lineage>
        <taxon>Bacteria</taxon>
        <taxon>Pseudomonadati</taxon>
        <taxon>Pseudomonadota</taxon>
        <taxon>Gammaproteobacteria</taxon>
        <taxon>Cellvibrionales</taxon>
        <taxon>Cellvibrionaceae</taxon>
        <taxon>Sessilibacter</taxon>
    </lineage>
</organism>
<feature type="transmembrane region" description="Helical" evidence="1">
    <location>
        <begin position="266"/>
        <end position="283"/>
    </location>
</feature>
<evidence type="ECO:0000259" key="2">
    <source>
        <dbReference type="Pfam" id="PF14258"/>
    </source>
</evidence>
<protein>
    <submittedName>
        <fullName evidence="3">DUF4350 domain-containing protein</fullName>
    </submittedName>
</protein>
<dbReference type="Proteomes" id="UP001465153">
    <property type="component" value="Unassembled WGS sequence"/>
</dbReference>
<dbReference type="Pfam" id="PF14258">
    <property type="entry name" value="DUF4350"/>
    <property type="match status" value="1"/>
</dbReference>
<dbReference type="RefSeq" id="WP_353304536.1">
    <property type="nucleotide sequence ID" value="NZ_BAABWN010000021.1"/>
</dbReference>
<reference evidence="3 4" key="1">
    <citation type="submission" date="2024-04" db="EMBL/GenBank/DDBJ databases">
        <title>Draft genome sequence of Sessilibacter corallicola NBRC 116591.</title>
        <authorList>
            <person name="Miyakawa T."/>
            <person name="Kusuya Y."/>
            <person name="Miura T."/>
        </authorList>
    </citation>
    <scope>NUCLEOTIDE SEQUENCE [LARGE SCALE GENOMIC DNA]</scope>
    <source>
        <strain evidence="3 4">KU-00831-HH</strain>
    </source>
</reference>
<evidence type="ECO:0000256" key="1">
    <source>
        <dbReference type="SAM" id="Phobius"/>
    </source>
</evidence>
<proteinExistence type="predicted"/>
<dbReference type="InterPro" id="IPR029062">
    <property type="entry name" value="Class_I_gatase-like"/>
</dbReference>
<sequence length="392" mass="44720">MPNKLLAILAGLVFLLIGLFFLLFESYTTTVDRGWSKEARSNRYLAAEKFLTLDDKNPNISYGFNSIESLSEIDVLIISNYSNIVSVKQEDKLSKWVSEGGHLILALPNSDSSQYSDSKLLTELGIGVGSSPVEESESEQPLIEDDEIDSYYTKLNFDGVDETLVINFGSYAPLYHEYFFQQGNEEYDGYVPFYWARNNEGIQFLQLNVQSGLVTVLPNVSIWQNAYISDDDNAYLLHLLTGSQKEIQFLVGTDFVPLTVLIWKNAYELIISIALLLLIWLIYRAKRFLPAVATTINTRRSLNEHINASAQFHWKYKHTEFLLESLREEIFKKYKFRFSSSNMQQQTISEDIAQTMSLQISAVESALFEAKITTESDFIKTVQILKTVNSNL</sequence>
<dbReference type="EMBL" id="BAABWN010000021">
    <property type="protein sequence ID" value="GAA6170231.1"/>
    <property type="molecule type" value="Genomic_DNA"/>
</dbReference>
<keyword evidence="1" id="KW-0472">Membrane</keyword>
<name>A0ABQ0AF08_9GAMM</name>